<dbReference type="EMBL" id="BONI01000018">
    <property type="protein sequence ID" value="GIG05869.1"/>
    <property type="molecule type" value="Genomic_DNA"/>
</dbReference>
<keyword evidence="4" id="KW-1185">Reference proteome</keyword>
<sequence>MMKFSKKTLVTVGAAGVLALGIAAPAAAWAAEDSGSASAGTSAQGKDKNGQRAEHQQKLAEALAKELGIDQAKVSAALEKVQSQLRPDGKTGNSKTRDGNAADRTAQLKERLAAAVKAGKLTQAEADAIIKATEAGVLGGHGHSPDRTSSSESGK</sequence>
<evidence type="ECO:0000313" key="3">
    <source>
        <dbReference type="EMBL" id="GIG05869.1"/>
    </source>
</evidence>
<dbReference type="Proteomes" id="UP000630887">
    <property type="component" value="Unassembled WGS sequence"/>
</dbReference>
<evidence type="ECO:0000256" key="1">
    <source>
        <dbReference type="SAM" id="MobiDB-lite"/>
    </source>
</evidence>
<feature type="region of interest" description="Disordered" evidence="1">
    <location>
        <begin position="80"/>
        <end position="106"/>
    </location>
</feature>
<feature type="region of interest" description="Disordered" evidence="1">
    <location>
        <begin position="31"/>
        <end position="59"/>
    </location>
</feature>
<dbReference type="RefSeq" id="WP_203692267.1">
    <property type="nucleotide sequence ID" value="NZ_BAAALC010000024.1"/>
</dbReference>
<comment type="caution">
    <text evidence="3">The sequence shown here is derived from an EMBL/GenBank/DDBJ whole genome shotgun (WGS) entry which is preliminary data.</text>
</comment>
<keyword evidence="2" id="KW-0732">Signal</keyword>
<protein>
    <recommendedName>
        <fullName evidence="5">ClpA/ClpB-like protein</fullName>
    </recommendedName>
</protein>
<evidence type="ECO:0000256" key="2">
    <source>
        <dbReference type="SAM" id="SignalP"/>
    </source>
</evidence>
<reference evidence="3 4" key="1">
    <citation type="submission" date="2021-01" db="EMBL/GenBank/DDBJ databases">
        <title>Whole genome shotgun sequence of Catellatospora coxensis NBRC 107359.</title>
        <authorList>
            <person name="Komaki H."/>
            <person name="Tamura T."/>
        </authorList>
    </citation>
    <scope>NUCLEOTIDE SEQUENCE [LARGE SCALE GENOMIC DNA]</scope>
    <source>
        <strain evidence="3 4">NBRC 107359</strain>
    </source>
</reference>
<evidence type="ECO:0008006" key="5">
    <source>
        <dbReference type="Google" id="ProtNLM"/>
    </source>
</evidence>
<organism evidence="3 4">
    <name type="scientific">Catellatospora coxensis</name>
    <dbReference type="NCBI Taxonomy" id="310354"/>
    <lineage>
        <taxon>Bacteria</taxon>
        <taxon>Bacillati</taxon>
        <taxon>Actinomycetota</taxon>
        <taxon>Actinomycetes</taxon>
        <taxon>Micromonosporales</taxon>
        <taxon>Micromonosporaceae</taxon>
        <taxon>Catellatospora</taxon>
    </lineage>
</organism>
<feature type="compositionally biased region" description="Basic and acidic residues" evidence="1">
    <location>
        <begin position="45"/>
        <end position="59"/>
    </location>
</feature>
<evidence type="ECO:0000313" key="4">
    <source>
        <dbReference type="Proteomes" id="UP000630887"/>
    </source>
</evidence>
<dbReference type="AlphaFoldDB" id="A0A8J3P6T2"/>
<feature type="compositionally biased region" description="Basic and acidic residues" evidence="1">
    <location>
        <begin position="95"/>
        <end position="106"/>
    </location>
</feature>
<gene>
    <name evidence="3" type="ORF">Cco03nite_25690</name>
</gene>
<feature type="compositionally biased region" description="Low complexity" evidence="1">
    <location>
        <begin position="31"/>
        <end position="44"/>
    </location>
</feature>
<name>A0A8J3P6T2_9ACTN</name>
<feature type="chain" id="PRO_5035260921" description="ClpA/ClpB-like protein" evidence="2">
    <location>
        <begin position="31"/>
        <end position="155"/>
    </location>
</feature>
<feature type="signal peptide" evidence="2">
    <location>
        <begin position="1"/>
        <end position="30"/>
    </location>
</feature>
<proteinExistence type="predicted"/>
<feature type="region of interest" description="Disordered" evidence="1">
    <location>
        <begin position="134"/>
        <end position="155"/>
    </location>
</feature>
<accession>A0A8J3P6T2</accession>